<sequence>MLKPDEDRLNYSELLTPPVGYVVEFAVGTTYSLDLEALVGVPLALGLSEEMDQTMMEDPVYVLEGLRKSAEKFAIFCEGGQIKVPRKNNSLFALMENSVFEISLENGKSFHPKLWLIKYRNEEQEELYRLLVLTRNMTFDRSWDIAIALEGKKVYQPTDKNRPLADFLQFLTEFSTSQDKTEQINQLISELDYVQFNPVLNQYADFEFCPIGIDGYEEESSGVFDSFHKLIVMSPFISGATIKELHKKTLTESKHNVPERVLITRKTELHKLTPELMHDFIVYTLKDSVVDGESAISEEDESGEMAQLQDIHAKLYAKSKYNHHVIYVGSANCSRNAFHGNVEFLLQLNYRKRGFQIMNLLDDLFGEDDDNPFERVEEIPEQAVEESDILEQLQQGIKSLCRSQLHATVTQNDNTYTVEITLGDFHGNEDIEFTIGPLLSTATATLQQSTIINGLNILELGHFYKVRVEKEGESIERVIKIDTTGLPVEREHEIFRSIVKNSYTFLKYIAFLLADDFLMAAIENKDKQNFGLDSWDVQESDTPVIYENMLKTAAHSPEKLEDIESVIRMIDDDSIVPPEFNQLYQTFIQAAKKVKR</sequence>
<reference evidence="2" key="1">
    <citation type="journal article" date="2019" name="Int. J. Syst. Evol. Microbiol.">
        <title>The Global Catalogue of Microorganisms (GCM) 10K type strain sequencing project: providing services to taxonomists for standard genome sequencing and annotation.</title>
        <authorList>
            <consortium name="The Broad Institute Genomics Platform"/>
            <consortium name="The Broad Institute Genome Sequencing Center for Infectious Disease"/>
            <person name="Wu L."/>
            <person name="Ma J."/>
        </authorList>
    </citation>
    <scope>NUCLEOTIDE SEQUENCE [LARGE SCALE GENOMIC DNA]</scope>
    <source>
        <strain evidence="2">JCM 15395</strain>
    </source>
</reference>
<gene>
    <name evidence="1" type="ORF">GCM10009001_26270</name>
</gene>
<evidence type="ECO:0000313" key="1">
    <source>
        <dbReference type="EMBL" id="GAA0607696.1"/>
    </source>
</evidence>
<name>A0ABP3RCS2_9BACI</name>
<dbReference type="CDD" id="cd09176">
    <property type="entry name" value="PLDc_unchar6"/>
    <property type="match status" value="1"/>
</dbReference>
<evidence type="ECO:0000313" key="2">
    <source>
        <dbReference type="Proteomes" id="UP001500866"/>
    </source>
</evidence>
<dbReference type="EMBL" id="BAAADS010000018">
    <property type="protein sequence ID" value="GAA0607696.1"/>
    <property type="molecule type" value="Genomic_DNA"/>
</dbReference>
<dbReference type="InterPro" id="IPR059166">
    <property type="entry name" value="PLD-like_cat"/>
</dbReference>
<protein>
    <submittedName>
        <fullName evidence="1">Phospholipase D family protein</fullName>
    </submittedName>
</protein>
<comment type="caution">
    <text evidence="1">The sequence shown here is derived from an EMBL/GenBank/DDBJ whole genome shotgun (WGS) entry which is preliminary data.</text>
</comment>
<dbReference type="Proteomes" id="UP001500866">
    <property type="component" value="Unassembled WGS sequence"/>
</dbReference>
<dbReference type="Gene3D" id="3.30.870.10">
    <property type="entry name" value="Endonuclease Chain A"/>
    <property type="match status" value="1"/>
</dbReference>
<keyword evidence="2" id="KW-1185">Reference proteome</keyword>
<accession>A0ABP3RCS2</accession>
<proteinExistence type="predicted"/>
<dbReference type="RefSeq" id="WP_343813915.1">
    <property type="nucleotide sequence ID" value="NZ_BAAADS010000018.1"/>
</dbReference>
<organism evidence="1 2">
    <name type="scientific">Virgibacillus siamensis</name>
    <dbReference type="NCBI Taxonomy" id="480071"/>
    <lineage>
        <taxon>Bacteria</taxon>
        <taxon>Bacillati</taxon>
        <taxon>Bacillota</taxon>
        <taxon>Bacilli</taxon>
        <taxon>Bacillales</taxon>
        <taxon>Bacillaceae</taxon>
        <taxon>Virgibacillus</taxon>
    </lineage>
</organism>